<name>A0ABP0HJ00_9DINO</name>
<keyword evidence="3" id="KW-1185">Reference proteome</keyword>
<dbReference type="Proteomes" id="UP001642464">
    <property type="component" value="Unassembled WGS sequence"/>
</dbReference>
<dbReference type="EMBL" id="CAXAMM010001069">
    <property type="protein sequence ID" value="CAK8990196.1"/>
    <property type="molecule type" value="Genomic_DNA"/>
</dbReference>
<feature type="region of interest" description="Disordered" evidence="1">
    <location>
        <begin position="68"/>
        <end position="87"/>
    </location>
</feature>
<evidence type="ECO:0000313" key="2">
    <source>
        <dbReference type="EMBL" id="CAK8990196.1"/>
    </source>
</evidence>
<evidence type="ECO:0000313" key="3">
    <source>
        <dbReference type="Proteomes" id="UP001642464"/>
    </source>
</evidence>
<protein>
    <submittedName>
        <fullName evidence="2">Uncharacterized protein</fullName>
    </submittedName>
</protein>
<evidence type="ECO:0000256" key="1">
    <source>
        <dbReference type="SAM" id="MobiDB-lite"/>
    </source>
</evidence>
<accession>A0ABP0HJ00</accession>
<proteinExistence type="predicted"/>
<reference evidence="2 3" key="1">
    <citation type="submission" date="2024-02" db="EMBL/GenBank/DDBJ databases">
        <authorList>
            <person name="Chen Y."/>
            <person name="Shah S."/>
            <person name="Dougan E. K."/>
            <person name="Thang M."/>
            <person name="Chan C."/>
        </authorList>
    </citation>
    <scope>NUCLEOTIDE SEQUENCE [LARGE SCALE GENOMIC DNA]</scope>
</reference>
<comment type="caution">
    <text evidence="2">The sequence shown here is derived from an EMBL/GenBank/DDBJ whole genome shotgun (WGS) entry which is preliminary data.</text>
</comment>
<sequence>MRLLRRFGRRAEVLCQGLEPQGDSGVPIYPRDLLGELYRGEWKDVWMRPTFASVRLKKAGLQGDIKKLPPELVTTGPGNEAMRSPGIAQPPLKIATLGDPVERLGPQCERASLPVARRTGLAAAAAGTRFL</sequence>
<gene>
    <name evidence="2" type="ORF">SCF082_LOCUS2133</name>
</gene>
<organism evidence="2 3">
    <name type="scientific">Durusdinium trenchii</name>
    <dbReference type="NCBI Taxonomy" id="1381693"/>
    <lineage>
        <taxon>Eukaryota</taxon>
        <taxon>Sar</taxon>
        <taxon>Alveolata</taxon>
        <taxon>Dinophyceae</taxon>
        <taxon>Suessiales</taxon>
        <taxon>Symbiodiniaceae</taxon>
        <taxon>Durusdinium</taxon>
    </lineage>
</organism>